<dbReference type="PANTHER" id="PTHR33395">
    <property type="entry name" value="TRANSCRIPTASE, PUTATIVE-RELATED-RELATED"/>
    <property type="match status" value="1"/>
</dbReference>
<dbReference type="GO" id="GO:0007508">
    <property type="term" value="P:larval heart development"/>
    <property type="evidence" value="ECO:0007669"/>
    <property type="project" value="TreeGrafter"/>
</dbReference>
<dbReference type="KEGG" id="cvn:111113070"/>
<dbReference type="GeneID" id="111113070"/>
<proteinExistence type="predicted"/>
<dbReference type="GO" id="GO:0031012">
    <property type="term" value="C:extracellular matrix"/>
    <property type="evidence" value="ECO:0007669"/>
    <property type="project" value="TreeGrafter"/>
</dbReference>
<dbReference type="RefSeq" id="XP_022306750.1">
    <property type="nucleotide sequence ID" value="XM_022451042.1"/>
</dbReference>
<evidence type="ECO:0000313" key="2">
    <source>
        <dbReference type="RefSeq" id="XP_022306750.1"/>
    </source>
</evidence>
<accession>A0A8B8BTX1</accession>
<sequence length="206" mass="23930">MRVPPSLLRRRIVTTINGKEHIWQKKMGFNIWTSEKKSEDNKITEQFKVVKQTVQRELRRAYWKYVGDIVTPQENDSQHSRMKRFWTYIKHKRTDNKGIAPMQQNGLLPSEPTEQANILNKQFQSAFSEKQNYTKQEFEDKCQMEGNYHTAPEINITCPGVLKLLQTLNPNKAAGPDNIPVLKELAPEIAPILTIIFRKTGEIPPD</sequence>
<gene>
    <name evidence="2" type="primary">LOC111113070</name>
</gene>
<dbReference type="GO" id="GO:0061343">
    <property type="term" value="P:cell adhesion involved in heart morphogenesis"/>
    <property type="evidence" value="ECO:0007669"/>
    <property type="project" value="TreeGrafter"/>
</dbReference>
<keyword evidence="1" id="KW-1185">Reference proteome</keyword>
<evidence type="ECO:0000313" key="1">
    <source>
        <dbReference type="Proteomes" id="UP000694844"/>
    </source>
</evidence>
<protein>
    <submittedName>
        <fullName evidence="2">Uncharacterized protein LOC111113070 isoform X1</fullName>
    </submittedName>
</protein>
<dbReference type="Proteomes" id="UP000694844">
    <property type="component" value="Chromosome 9"/>
</dbReference>
<organism evidence="1 2">
    <name type="scientific">Crassostrea virginica</name>
    <name type="common">Eastern oyster</name>
    <dbReference type="NCBI Taxonomy" id="6565"/>
    <lineage>
        <taxon>Eukaryota</taxon>
        <taxon>Metazoa</taxon>
        <taxon>Spiralia</taxon>
        <taxon>Lophotrochozoa</taxon>
        <taxon>Mollusca</taxon>
        <taxon>Bivalvia</taxon>
        <taxon>Autobranchia</taxon>
        <taxon>Pteriomorphia</taxon>
        <taxon>Ostreida</taxon>
        <taxon>Ostreoidea</taxon>
        <taxon>Ostreidae</taxon>
        <taxon>Crassostrea</taxon>
    </lineage>
</organism>
<dbReference type="OrthoDB" id="6155702at2759"/>
<dbReference type="PANTHER" id="PTHR33395:SF22">
    <property type="entry name" value="REVERSE TRANSCRIPTASE DOMAIN-CONTAINING PROTEIN"/>
    <property type="match status" value="1"/>
</dbReference>
<reference evidence="2" key="1">
    <citation type="submission" date="2025-08" db="UniProtKB">
        <authorList>
            <consortium name="RefSeq"/>
        </authorList>
    </citation>
    <scope>IDENTIFICATION</scope>
    <source>
        <tissue evidence="2">Whole sample</tissue>
    </source>
</reference>
<dbReference type="AlphaFoldDB" id="A0A8B8BTX1"/>
<name>A0A8B8BTX1_CRAVI</name>